<dbReference type="PANTHER" id="PTHR43758">
    <property type="entry name" value="7,8-DIHYDRO-8-OXOGUANINE TRIPHOSPHATASE"/>
    <property type="match status" value="1"/>
</dbReference>
<keyword evidence="8" id="KW-1185">Reference proteome</keyword>
<evidence type="ECO:0000259" key="6">
    <source>
        <dbReference type="PROSITE" id="PS51462"/>
    </source>
</evidence>
<evidence type="ECO:0000256" key="3">
    <source>
        <dbReference type="ARBA" id="ARBA00022723"/>
    </source>
</evidence>
<comment type="similarity">
    <text evidence="2">Belongs to the Nudix hydrolase family.</text>
</comment>
<comment type="caution">
    <text evidence="7">The sequence shown here is derived from an EMBL/GenBank/DDBJ whole genome shotgun (WGS) entry which is preliminary data.</text>
</comment>
<dbReference type="PROSITE" id="PS00893">
    <property type="entry name" value="NUDIX_BOX"/>
    <property type="match status" value="1"/>
</dbReference>
<dbReference type="SUPFAM" id="SSF55811">
    <property type="entry name" value="Nudix"/>
    <property type="match status" value="1"/>
</dbReference>
<evidence type="ECO:0000313" key="7">
    <source>
        <dbReference type="EMBL" id="GAA4833136.1"/>
    </source>
</evidence>
<evidence type="ECO:0000256" key="5">
    <source>
        <dbReference type="ARBA" id="ARBA00022842"/>
    </source>
</evidence>
<dbReference type="PRINTS" id="PR01402">
    <property type="entry name" value="MUTATORMUTX"/>
</dbReference>
<dbReference type="CDD" id="cd18886">
    <property type="entry name" value="NUDIX_MutT_Nudt1"/>
    <property type="match status" value="1"/>
</dbReference>
<organism evidence="7 8">
    <name type="scientific">Algivirga pacifica</name>
    <dbReference type="NCBI Taxonomy" id="1162670"/>
    <lineage>
        <taxon>Bacteria</taxon>
        <taxon>Pseudomonadati</taxon>
        <taxon>Bacteroidota</taxon>
        <taxon>Cytophagia</taxon>
        <taxon>Cytophagales</taxon>
        <taxon>Flammeovirgaceae</taxon>
        <taxon>Algivirga</taxon>
    </lineage>
</organism>
<dbReference type="PROSITE" id="PS51462">
    <property type="entry name" value="NUDIX"/>
    <property type="match status" value="1"/>
</dbReference>
<protein>
    <submittedName>
        <fullName evidence="7">8-oxo-dGTP diphosphatase</fullName>
    </submittedName>
</protein>
<feature type="domain" description="Nudix hydrolase" evidence="6">
    <location>
        <begin position="7"/>
        <end position="132"/>
    </location>
</feature>
<evidence type="ECO:0000313" key="8">
    <source>
        <dbReference type="Proteomes" id="UP001500298"/>
    </source>
</evidence>
<dbReference type="PANTHER" id="PTHR43758:SF2">
    <property type="entry name" value="OXIDIZED PURINE NUCLEOSIDE TRIPHOSPHATE HYDROLASE"/>
    <property type="match status" value="1"/>
</dbReference>
<dbReference type="InterPro" id="IPR015797">
    <property type="entry name" value="NUDIX_hydrolase-like_dom_sf"/>
</dbReference>
<dbReference type="Pfam" id="PF00293">
    <property type="entry name" value="NUDIX"/>
    <property type="match status" value="1"/>
</dbReference>
<proteinExistence type="inferred from homology"/>
<keyword evidence="3" id="KW-0479">Metal-binding</keyword>
<comment type="cofactor">
    <cofactor evidence="1">
        <name>Mg(2+)</name>
        <dbReference type="ChEBI" id="CHEBI:18420"/>
    </cofactor>
</comment>
<dbReference type="InterPro" id="IPR000086">
    <property type="entry name" value="NUDIX_hydrolase_dom"/>
</dbReference>
<gene>
    <name evidence="7" type="ORF">GCM10023331_17980</name>
</gene>
<dbReference type="Proteomes" id="UP001500298">
    <property type="component" value="Unassembled WGS sequence"/>
</dbReference>
<dbReference type="RefSeq" id="WP_345371100.1">
    <property type="nucleotide sequence ID" value="NZ_BAABJX010000027.1"/>
</dbReference>
<sequence>MYGVEGIKRVATLCILKNENRFLLLRRLKEPNKDKYTPVGGKLDPYESPLQAALRETYEETGIELSSMRYCGMLTETSPTKYNWISYVYVAEIEDMPPPECPEGTLEWIDFEQLLNIPTPITDWYIYKYLMEEKMFAFDAVYDEQLQLLTMREELEGKTL</sequence>
<keyword evidence="4" id="KW-0378">Hydrolase</keyword>
<reference evidence="8" key="1">
    <citation type="journal article" date="2019" name="Int. J. Syst. Evol. Microbiol.">
        <title>The Global Catalogue of Microorganisms (GCM) 10K type strain sequencing project: providing services to taxonomists for standard genome sequencing and annotation.</title>
        <authorList>
            <consortium name="The Broad Institute Genomics Platform"/>
            <consortium name="The Broad Institute Genome Sequencing Center for Infectious Disease"/>
            <person name="Wu L."/>
            <person name="Ma J."/>
        </authorList>
    </citation>
    <scope>NUCLEOTIDE SEQUENCE [LARGE SCALE GENOMIC DNA]</scope>
    <source>
        <strain evidence="8">JCM 18326</strain>
    </source>
</reference>
<dbReference type="EMBL" id="BAABJX010000027">
    <property type="protein sequence ID" value="GAA4833136.1"/>
    <property type="molecule type" value="Genomic_DNA"/>
</dbReference>
<dbReference type="InterPro" id="IPR020084">
    <property type="entry name" value="NUDIX_hydrolase_CS"/>
</dbReference>
<accession>A0ABP9D9R9</accession>
<evidence type="ECO:0000256" key="2">
    <source>
        <dbReference type="ARBA" id="ARBA00005582"/>
    </source>
</evidence>
<evidence type="ECO:0000256" key="1">
    <source>
        <dbReference type="ARBA" id="ARBA00001946"/>
    </source>
</evidence>
<dbReference type="InterPro" id="IPR003562">
    <property type="entry name" value="Mutator_MutX_prot"/>
</dbReference>
<evidence type="ECO:0000256" key="4">
    <source>
        <dbReference type="ARBA" id="ARBA00022801"/>
    </source>
</evidence>
<name>A0ABP9D9R9_9BACT</name>
<keyword evidence="5" id="KW-0460">Magnesium</keyword>
<dbReference type="Gene3D" id="3.90.79.10">
    <property type="entry name" value="Nucleoside Triphosphate Pyrophosphohydrolase"/>
    <property type="match status" value="1"/>
</dbReference>